<dbReference type="Proteomes" id="UP001151760">
    <property type="component" value="Unassembled WGS sequence"/>
</dbReference>
<sequence>MLYLAESMTWEVLTEKILDKGKKVKLQQKLKINSTKSMTGHLLGALGVVEAVATIEVIQLQGGNSEEGQH</sequence>
<dbReference type="Gene3D" id="3.40.47.10">
    <property type="match status" value="1"/>
</dbReference>
<proteinExistence type="predicted"/>
<feature type="domain" description="Beta-ketoacyl synthase C-terminal" evidence="1">
    <location>
        <begin position="21"/>
        <end position="59"/>
    </location>
</feature>
<dbReference type="SUPFAM" id="SSF53901">
    <property type="entry name" value="Thiolase-like"/>
    <property type="match status" value="1"/>
</dbReference>
<reference evidence="2" key="1">
    <citation type="journal article" date="2022" name="Int. J. Mol. Sci.">
        <title>Draft Genome of Tanacetum Coccineum: Genomic Comparison of Closely Related Tanacetum-Family Plants.</title>
        <authorList>
            <person name="Yamashiro T."/>
            <person name="Shiraishi A."/>
            <person name="Nakayama K."/>
            <person name="Satake H."/>
        </authorList>
    </citation>
    <scope>NUCLEOTIDE SEQUENCE</scope>
</reference>
<dbReference type="InterPro" id="IPR016039">
    <property type="entry name" value="Thiolase-like"/>
</dbReference>
<organism evidence="2 3">
    <name type="scientific">Tanacetum coccineum</name>
    <dbReference type="NCBI Taxonomy" id="301880"/>
    <lineage>
        <taxon>Eukaryota</taxon>
        <taxon>Viridiplantae</taxon>
        <taxon>Streptophyta</taxon>
        <taxon>Embryophyta</taxon>
        <taxon>Tracheophyta</taxon>
        <taxon>Spermatophyta</taxon>
        <taxon>Magnoliopsida</taxon>
        <taxon>eudicotyledons</taxon>
        <taxon>Gunneridae</taxon>
        <taxon>Pentapetalae</taxon>
        <taxon>asterids</taxon>
        <taxon>campanulids</taxon>
        <taxon>Asterales</taxon>
        <taxon>Asteraceae</taxon>
        <taxon>Asteroideae</taxon>
        <taxon>Anthemideae</taxon>
        <taxon>Anthemidinae</taxon>
        <taxon>Tanacetum</taxon>
    </lineage>
</organism>
<reference evidence="2" key="2">
    <citation type="submission" date="2022-01" db="EMBL/GenBank/DDBJ databases">
        <authorList>
            <person name="Yamashiro T."/>
            <person name="Shiraishi A."/>
            <person name="Satake H."/>
            <person name="Nakayama K."/>
        </authorList>
    </citation>
    <scope>NUCLEOTIDE SEQUENCE</scope>
</reference>
<evidence type="ECO:0000259" key="1">
    <source>
        <dbReference type="Pfam" id="PF02801"/>
    </source>
</evidence>
<name>A0ABQ5JBG8_9ASTR</name>
<protein>
    <submittedName>
        <fullName evidence="2">3-oxoacyl-[acyl-carrier-protein] synthase II, chloroplastic-like protein isoform X1</fullName>
    </submittedName>
</protein>
<evidence type="ECO:0000313" key="3">
    <source>
        <dbReference type="Proteomes" id="UP001151760"/>
    </source>
</evidence>
<keyword evidence="3" id="KW-1185">Reference proteome</keyword>
<dbReference type="EMBL" id="BQNB010021769">
    <property type="protein sequence ID" value="GJU09900.1"/>
    <property type="molecule type" value="Genomic_DNA"/>
</dbReference>
<accession>A0ABQ5JBG8</accession>
<dbReference type="Pfam" id="PF02801">
    <property type="entry name" value="Ketoacyl-synt_C"/>
    <property type="match status" value="1"/>
</dbReference>
<evidence type="ECO:0000313" key="2">
    <source>
        <dbReference type="EMBL" id="GJU09900.1"/>
    </source>
</evidence>
<gene>
    <name evidence="2" type="ORF">Tco_1132296</name>
</gene>
<dbReference type="InterPro" id="IPR014031">
    <property type="entry name" value="Ketoacyl_synth_C"/>
</dbReference>
<comment type="caution">
    <text evidence="2">The sequence shown here is derived from an EMBL/GenBank/DDBJ whole genome shotgun (WGS) entry which is preliminary data.</text>
</comment>